<dbReference type="OrthoDB" id="3932216at2759"/>
<sequence>MDLRPTPPYSWPSTPTANFSRNAPDTPPNSSPSHQEALKPTDIARPPSANHILFDTDLTPTLINANPALKRLQQDLIILTSLNENETLHWRPSWFEHGPFSETFWTLFNPPNVVTERLPQVHRGRTYYTRRMRRDDDPPPFFIKSWDAWTRYRYMYGIPYTFLCTEHIELLRMGLPRDKMGKLCPPPTHPLYPEPQPQSRGRYILDPATYRTHLPSKFHFINHNPVDNTQDAEIVVVPSNGALSIEPRGPFFMHASQWTHFNGNGGYRLDRQQNFDERALKQQGAGRKWSFLPWTGEQEESCRAQLVVRLKVGGVGRKKENKLLRGLVEKEGRGTR</sequence>
<evidence type="ECO:0000313" key="3">
    <source>
        <dbReference type="Proteomes" id="UP000799423"/>
    </source>
</evidence>
<dbReference type="AlphaFoldDB" id="A0A6A7BNA1"/>
<feature type="region of interest" description="Disordered" evidence="1">
    <location>
        <begin position="1"/>
        <end position="46"/>
    </location>
</feature>
<accession>A0A6A7BNA1</accession>
<organism evidence="2 3">
    <name type="scientific">Plenodomus tracheiphilus IPT5</name>
    <dbReference type="NCBI Taxonomy" id="1408161"/>
    <lineage>
        <taxon>Eukaryota</taxon>
        <taxon>Fungi</taxon>
        <taxon>Dikarya</taxon>
        <taxon>Ascomycota</taxon>
        <taxon>Pezizomycotina</taxon>
        <taxon>Dothideomycetes</taxon>
        <taxon>Pleosporomycetidae</taxon>
        <taxon>Pleosporales</taxon>
        <taxon>Pleosporineae</taxon>
        <taxon>Leptosphaeriaceae</taxon>
        <taxon>Plenodomus</taxon>
    </lineage>
</organism>
<evidence type="ECO:0000313" key="2">
    <source>
        <dbReference type="EMBL" id="KAF2856930.1"/>
    </source>
</evidence>
<evidence type="ECO:0000256" key="1">
    <source>
        <dbReference type="SAM" id="MobiDB-lite"/>
    </source>
</evidence>
<protein>
    <submittedName>
        <fullName evidence="2">Uncharacterized protein</fullName>
    </submittedName>
</protein>
<dbReference type="Proteomes" id="UP000799423">
    <property type="component" value="Unassembled WGS sequence"/>
</dbReference>
<keyword evidence="3" id="KW-1185">Reference proteome</keyword>
<reference evidence="2" key="1">
    <citation type="submission" date="2020-01" db="EMBL/GenBank/DDBJ databases">
        <authorList>
            <consortium name="DOE Joint Genome Institute"/>
            <person name="Haridas S."/>
            <person name="Albert R."/>
            <person name="Binder M."/>
            <person name="Bloem J."/>
            <person name="Labutti K."/>
            <person name="Salamov A."/>
            <person name="Andreopoulos B."/>
            <person name="Baker S.E."/>
            <person name="Barry K."/>
            <person name="Bills G."/>
            <person name="Bluhm B.H."/>
            <person name="Cannon C."/>
            <person name="Castanera R."/>
            <person name="Culley D.E."/>
            <person name="Daum C."/>
            <person name="Ezra D."/>
            <person name="Gonzalez J.B."/>
            <person name="Henrissat B."/>
            <person name="Kuo A."/>
            <person name="Liang C."/>
            <person name="Lipzen A."/>
            <person name="Lutzoni F."/>
            <person name="Magnuson J."/>
            <person name="Mondo S."/>
            <person name="Nolan M."/>
            <person name="Ohm R."/>
            <person name="Pangilinan J."/>
            <person name="Park H.-J."/>
            <person name="Ramirez L."/>
            <person name="Alfaro M."/>
            <person name="Sun H."/>
            <person name="Tritt A."/>
            <person name="Yoshinaga Y."/>
            <person name="Zwiers L.-H."/>
            <person name="Turgeon B.G."/>
            <person name="Goodwin S.B."/>
            <person name="Spatafora J.W."/>
            <person name="Crous P.W."/>
            <person name="Grigoriev I.V."/>
        </authorList>
    </citation>
    <scope>NUCLEOTIDE SEQUENCE</scope>
    <source>
        <strain evidence="2">IPT5</strain>
    </source>
</reference>
<gene>
    <name evidence="2" type="ORF">T440DRAFT_524813</name>
</gene>
<name>A0A6A7BNA1_9PLEO</name>
<proteinExistence type="predicted"/>
<feature type="compositionally biased region" description="Pro residues" evidence="1">
    <location>
        <begin position="1"/>
        <end position="10"/>
    </location>
</feature>
<dbReference type="EMBL" id="MU006288">
    <property type="protein sequence ID" value="KAF2856930.1"/>
    <property type="molecule type" value="Genomic_DNA"/>
</dbReference>